<evidence type="ECO:0000313" key="3">
    <source>
        <dbReference type="Proteomes" id="UP001519460"/>
    </source>
</evidence>
<keyword evidence="1" id="KW-0732">Signal</keyword>
<dbReference type="AlphaFoldDB" id="A0ABD0LCW1"/>
<keyword evidence="3" id="KW-1185">Reference proteome</keyword>
<sequence>MSRLIILLFTSCFVASLAAPAADDNCIPQNEECDPDVTTYYGSTGIRCCADFQRCVAQTVAGQSVHKCTSIFIG</sequence>
<proteinExistence type="predicted"/>
<name>A0ABD0LCW1_9CAEN</name>
<gene>
    <name evidence="2" type="ORF">BaRGS_00011490</name>
</gene>
<comment type="caution">
    <text evidence="2">The sequence shown here is derived from an EMBL/GenBank/DDBJ whole genome shotgun (WGS) entry which is preliminary data.</text>
</comment>
<reference evidence="2 3" key="1">
    <citation type="journal article" date="2023" name="Sci. Data">
        <title>Genome assembly of the Korean intertidal mud-creeper Batillaria attramentaria.</title>
        <authorList>
            <person name="Patra A.K."/>
            <person name="Ho P.T."/>
            <person name="Jun S."/>
            <person name="Lee S.J."/>
            <person name="Kim Y."/>
            <person name="Won Y.J."/>
        </authorList>
    </citation>
    <scope>NUCLEOTIDE SEQUENCE [LARGE SCALE GENOMIC DNA]</scope>
    <source>
        <strain evidence="2">Wonlab-2016</strain>
    </source>
</reference>
<feature type="chain" id="PRO_5044844688" evidence="1">
    <location>
        <begin position="19"/>
        <end position="74"/>
    </location>
</feature>
<organism evidence="2 3">
    <name type="scientific">Batillaria attramentaria</name>
    <dbReference type="NCBI Taxonomy" id="370345"/>
    <lineage>
        <taxon>Eukaryota</taxon>
        <taxon>Metazoa</taxon>
        <taxon>Spiralia</taxon>
        <taxon>Lophotrochozoa</taxon>
        <taxon>Mollusca</taxon>
        <taxon>Gastropoda</taxon>
        <taxon>Caenogastropoda</taxon>
        <taxon>Sorbeoconcha</taxon>
        <taxon>Cerithioidea</taxon>
        <taxon>Batillariidae</taxon>
        <taxon>Batillaria</taxon>
    </lineage>
</organism>
<evidence type="ECO:0000256" key="1">
    <source>
        <dbReference type="SAM" id="SignalP"/>
    </source>
</evidence>
<feature type="signal peptide" evidence="1">
    <location>
        <begin position="1"/>
        <end position="18"/>
    </location>
</feature>
<evidence type="ECO:0000313" key="2">
    <source>
        <dbReference type="EMBL" id="KAK7497196.1"/>
    </source>
</evidence>
<dbReference type="Proteomes" id="UP001519460">
    <property type="component" value="Unassembled WGS sequence"/>
</dbReference>
<dbReference type="EMBL" id="JACVVK020000060">
    <property type="protein sequence ID" value="KAK7497196.1"/>
    <property type="molecule type" value="Genomic_DNA"/>
</dbReference>
<accession>A0ABD0LCW1</accession>
<protein>
    <submittedName>
        <fullName evidence="2">Uncharacterized protein</fullName>
    </submittedName>
</protein>